<dbReference type="EMBL" id="BLAJ01000003">
    <property type="protein sequence ID" value="GES49975.1"/>
    <property type="molecule type" value="Genomic_DNA"/>
</dbReference>
<dbReference type="Proteomes" id="UP000390335">
    <property type="component" value="Unassembled WGS sequence"/>
</dbReference>
<protein>
    <submittedName>
        <fullName evidence="1">Uncharacterized protein</fullName>
    </submittedName>
</protein>
<name>A0ABQ0Z3C5_9HYPH</name>
<comment type="caution">
    <text evidence="1">The sequence shown here is derived from an EMBL/GenBank/DDBJ whole genome shotgun (WGS) entry which is preliminary data.</text>
</comment>
<accession>A0ABQ0Z3C5</accession>
<keyword evidence="2" id="KW-1185">Reference proteome</keyword>
<gene>
    <name evidence="1" type="ORF">RsS93_25890</name>
</gene>
<sequence length="113" mass="13026">MEVATGQGVSRVVVDWPAFQERTCGMYQPRIRPLKIERGVRYRRQLSRHQIEAPGKDQDGRTVRKLLNEPATVFILLGLDPMNDRALFEKCPAFQIASVEKERCSLRMNGKRL</sequence>
<evidence type="ECO:0000313" key="1">
    <source>
        <dbReference type="EMBL" id="GES49975.1"/>
    </source>
</evidence>
<reference evidence="1 2" key="1">
    <citation type="journal article" date="2020" name="Genome Biol. Evol.">
        <title>Rhizobium dioscoreae sp. nov., a plant growth-promoting bacterium isolated from yam (Dioscorea species).</title>
        <authorList>
            <person name="Ouyabe M."/>
            <person name="Tanaka N."/>
            <person name="Shiwa Y."/>
            <person name="Fujita N."/>
            <person name="Kikuno H."/>
            <person name="Babil P."/>
            <person name="Shiwachi H."/>
        </authorList>
    </citation>
    <scope>NUCLEOTIDE SEQUENCE [LARGE SCALE GENOMIC DNA]</scope>
    <source>
        <strain evidence="1 2">S-93</strain>
    </source>
</reference>
<evidence type="ECO:0000313" key="2">
    <source>
        <dbReference type="Proteomes" id="UP000390335"/>
    </source>
</evidence>
<organism evidence="1 2">
    <name type="scientific">Rhizobium dioscoreae</name>
    <dbReference type="NCBI Taxonomy" id="2653122"/>
    <lineage>
        <taxon>Bacteria</taxon>
        <taxon>Pseudomonadati</taxon>
        <taxon>Pseudomonadota</taxon>
        <taxon>Alphaproteobacteria</taxon>
        <taxon>Hyphomicrobiales</taxon>
        <taxon>Rhizobiaceae</taxon>
        <taxon>Rhizobium/Agrobacterium group</taxon>
        <taxon>Rhizobium</taxon>
    </lineage>
</organism>
<proteinExistence type="predicted"/>